<keyword evidence="7 10" id="KW-0675">Receptor</keyword>
<dbReference type="PANTHER" id="PTHR21444:SF15">
    <property type="entry name" value="RECEPTOR FOR RETINOL UPTAKE STRA6"/>
    <property type="match status" value="1"/>
</dbReference>
<gene>
    <name evidence="10" type="ORF">BDA99DRAFT_570207</name>
</gene>
<feature type="signal peptide" evidence="9">
    <location>
        <begin position="1"/>
        <end position="20"/>
    </location>
</feature>
<reference evidence="10" key="2">
    <citation type="submission" date="2023-02" db="EMBL/GenBank/DDBJ databases">
        <authorList>
            <consortium name="DOE Joint Genome Institute"/>
            <person name="Mondo S.J."/>
            <person name="Chang Y."/>
            <person name="Wang Y."/>
            <person name="Ahrendt S."/>
            <person name="Andreopoulos W."/>
            <person name="Barry K."/>
            <person name="Beard J."/>
            <person name="Benny G.L."/>
            <person name="Blankenship S."/>
            <person name="Bonito G."/>
            <person name="Cuomo C."/>
            <person name="Desiro A."/>
            <person name="Gervers K.A."/>
            <person name="Hundley H."/>
            <person name="Kuo A."/>
            <person name="LaButti K."/>
            <person name="Lang B.F."/>
            <person name="Lipzen A."/>
            <person name="O'Donnell K."/>
            <person name="Pangilinan J."/>
            <person name="Reynolds N."/>
            <person name="Sandor L."/>
            <person name="Smith M.W."/>
            <person name="Tsang A."/>
            <person name="Grigoriev I.V."/>
            <person name="Stajich J.E."/>
            <person name="Spatafora J.W."/>
        </authorList>
    </citation>
    <scope>NUCLEOTIDE SEQUENCE</scope>
    <source>
        <strain evidence="10">RSA 2281</strain>
    </source>
</reference>
<reference evidence="10" key="1">
    <citation type="journal article" date="2022" name="IScience">
        <title>Evolution of zygomycete secretomes and the origins of terrestrial fungal ecologies.</title>
        <authorList>
            <person name="Chang Y."/>
            <person name="Wang Y."/>
            <person name="Mondo S."/>
            <person name="Ahrendt S."/>
            <person name="Andreopoulos W."/>
            <person name="Barry K."/>
            <person name="Beard J."/>
            <person name="Benny G.L."/>
            <person name="Blankenship S."/>
            <person name="Bonito G."/>
            <person name="Cuomo C."/>
            <person name="Desiro A."/>
            <person name="Gervers K.A."/>
            <person name="Hundley H."/>
            <person name="Kuo A."/>
            <person name="LaButti K."/>
            <person name="Lang B.F."/>
            <person name="Lipzen A."/>
            <person name="O'Donnell K."/>
            <person name="Pangilinan J."/>
            <person name="Reynolds N."/>
            <person name="Sandor L."/>
            <person name="Smith M.E."/>
            <person name="Tsang A."/>
            <person name="Grigoriev I.V."/>
            <person name="Stajich J.E."/>
            <person name="Spatafora J.W."/>
        </authorList>
    </citation>
    <scope>NUCLEOTIDE SEQUENCE</scope>
    <source>
        <strain evidence="10">RSA 2281</strain>
    </source>
</reference>
<dbReference type="GO" id="GO:0005886">
    <property type="term" value="C:plasma membrane"/>
    <property type="evidence" value="ECO:0007669"/>
    <property type="project" value="UniProtKB-SubCell"/>
</dbReference>
<keyword evidence="4 8" id="KW-0812">Transmembrane</keyword>
<feature type="transmembrane region" description="Helical" evidence="8">
    <location>
        <begin position="391"/>
        <end position="414"/>
    </location>
</feature>
<accession>A0AAD5K4F3</accession>
<dbReference type="GO" id="GO:0038023">
    <property type="term" value="F:signaling receptor activity"/>
    <property type="evidence" value="ECO:0007669"/>
    <property type="project" value="InterPro"/>
</dbReference>
<evidence type="ECO:0000313" key="11">
    <source>
        <dbReference type="Proteomes" id="UP001209540"/>
    </source>
</evidence>
<keyword evidence="6 8" id="KW-0472">Membrane</keyword>
<evidence type="ECO:0000256" key="7">
    <source>
        <dbReference type="ARBA" id="ARBA00023170"/>
    </source>
</evidence>
<feature type="transmembrane region" description="Helical" evidence="8">
    <location>
        <begin position="709"/>
        <end position="727"/>
    </location>
</feature>
<keyword evidence="9" id="KW-0732">Signal</keyword>
<comment type="subcellular location">
    <subcellularLocation>
        <location evidence="1">Cell membrane</location>
        <topology evidence="1">Multi-pass membrane protein</topology>
    </subcellularLocation>
</comment>
<dbReference type="AlphaFoldDB" id="A0AAD5K4F3"/>
<keyword evidence="2" id="KW-0813">Transport</keyword>
<feature type="chain" id="PRO_5042044498" evidence="9">
    <location>
        <begin position="21"/>
        <end position="866"/>
    </location>
</feature>
<name>A0AAD5K4F3_9FUNG</name>
<evidence type="ECO:0000256" key="9">
    <source>
        <dbReference type="SAM" id="SignalP"/>
    </source>
</evidence>
<evidence type="ECO:0000256" key="2">
    <source>
        <dbReference type="ARBA" id="ARBA00022448"/>
    </source>
</evidence>
<evidence type="ECO:0000256" key="8">
    <source>
        <dbReference type="SAM" id="Phobius"/>
    </source>
</evidence>
<feature type="transmembrane region" description="Helical" evidence="8">
    <location>
        <begin position="247"/>
        <end position="270"/>
    </location>
</feature>
<feature type="transmembrane region" description="Helical" evidence="8">
    <location>
        <begin position="330"/>
        <end position="348"/>
    </location>
</feature>
<feature type="transmembrane region" description="Helical" evidence="8">
    <location>
        <begin position="663"/>
        <end position="682"/>
    </location>
</feature>
<keyword evidence="3" id="KW-1003">Cell membrane</keyword>
<feature type="transmembrane region" description="Helical" evidence="8">
    <location>
        <begin position="502"/>
        <end position="520"/>
    </location>
</feature>
<evidence type="ECO:0000256" key="6">
    <source>
        <dbReference type="ARBA" id="ARBA00023136"/>
    </source>
</evidence>
<dbReference type="EMBL" id="JAIXMP010000008">
    <property type="protein sequence ID" value="KAI9268988.1"/>
    <property type="molecule type" value="Genomic_DNA"/>
</dbReference>
<comment type="caution">
    <text evidence="10">The sequence shown here is derived from an EMBL/GenBank/DDBJ whole genome shotgun (WGS) entry which is preliminary data.</text>
</comment>
<evidence type="ECO:0000313" key="10">
    <source>
        <dbReference type="EMBL" id="KAI9268988.1"/>
    </source>
</evidence>
<feature type="transmembrane region" description="Helical" evidence="8">
    <location>
        <begin position="290"/>
        <end position="310"/>
    </location>
</feature>
<sequence>MVFCCILIVTGTLLLRLVHGVAFTTQCWEKLNGKANLLSDGTCQRINQEYGGWQTYQSDDWIYYPQQYVNVSLTETKLSIATVGGCCAPNRLKPTASIFKDDGDTFEETGGKIVAIADAPLVQTIAVKGAYMHYMTDDHAMNFTLLPSVQMADKHSVFYGIAFDRAVIITYQYRDIDHHLLGNYSTGVLRNSRSVDDVTLPRKTRFIEISIYGSRANPLCFTYIYAGLYVDISKTTVKKISSQMAYALQYLALINFILVPSCFAVMTFVLSSFEFPPPLRFLCRQPSHPLNMCIFIAIGSFIFSQAWNLINSQSVIFDEWLPRAAKMIELFLSFFLYAVYFYPIFICFSASYRSRIANLLGLYTTLVLFALRVTIDLPSFVVTYARDVPFLVLNIITSVPAIVAYAAIALYFLIRIFTFRSCDTCRLKFLEVSDIEELYVRKLFGSKEFRVTRDIRHPWHVRIWEYLVSLIMQRERQKYHSLWSMNTVHWLFGTNKYVRIPFAVKASLTLLIHCLAQLIPVLLIQMVGVGGVVPVHLCAWSPYLAQFQYRPDPMAFAIKSFMLMQIAVYVATLGAGGFCMIYSLGILRRTTKDILRIRRGNYLLFKGKKNNDIDLDDAIRFLGVCVGFGFTGTLYFMVEVSLIGTGIAMIIQLDHLRDTFLNHVGYGIFFMSFFIALIVQMIQKRITGILFIKNGTRFSLQNRAPLLHYWYFMMFTSMTRALTSYIIRTLKLLLRYPLFSLRVDRNAETWSVRRGDGGFVGYCGMLLAEHEYNNPVLLVFIECLLPCLKPPNERIRLCAAHRNDPENPLLMTTDSAKNHQGERSDGISRAKTRWFLAYTLIHNPMLRRSRKRREEDKGKKKGVLHH</sequence>
<organism evidence="10 11">
    <name type="scientific">Phascolomyces articulosus</name>
    <dbReference type="NCBI Taxonomy" id="60185"/>
    <lineage>
        <taxon>Eukaryota</taxon>
        <taxon>Fungi</taxon>
        <taxon>Fungi incertae sedis</taxon>
        <taxon>Mucoromycota</taxon>
        <taxon>Mucoromycotina</taxon>
        <taxon>Mucoromycetes</taxon>
        <taxon>Mucorales</taxon>
        <taxon>Lichtheimiaceae</taxon>
        <taxon>Phascolomyces</taxon>
    </lineage>
</organism>
<dbReference type="Pfam" id="PF14752">
    <property type="entry name" value="RBP_receptor"/>
    <property type="match status" value="1"/>
</dbReference>
<keyword evidence="5 8" id="KW-1133">Transmembrane helix</keyword>
<evidence type="ECO:0000256" key="5">
    <source>
        <dbReference type="ARBA" id="ARBA00022989"/>
    </source>
</evidence>
<protein>
    <submittedName>
        <fullName evidence="10">Retinol binding protein receptor-domain-containing protein</fullName>
    </submittedName>
</protein>
<dbReference type="Proteomes" id="UP001209540">
    <property type="component" value="Unassembled WGS sequence"/>
</dbReference>
<feature type="transmembrane region" description="Helical" evidence="8">
    <location>
        <begin position="566"/>
        <end position="587"/>
    </location>
</feature>
<dbReference type="InterPro" id="IPR026612">
    <property type="entry name" value="STRA6-like"/>
</dbReference>
<keyword evidence="11" id="KW-1185">Reference proteome</keyword>
<feature type="transmembrane region" description="Helical" evidence="8">
    <location>
        <begin position="360"/>
        <end position="385"/>
    </location>
</feature>
<evidence type="ECO:0000256" key="1">
    <source>
        <dbReference type="ARBA" id="ARBA00004651"/>
    </source>
</evidence>
<feature type="transmembrane region" description="Helical" evidence="8">
    <location>
        <begin position="618"/>
        <end position="651"/>
    </location>
</feature>
<evidence type="ECO:0000256" key="3">
    <source>
        <dbReference type="ARBA" id="ARBA00022475"/>
    </source>
</evidence>
<dbReference type="PANTHER" id="PTHR21444">
    <property type="entry name" value="COILED-COIL DOMAIN-CONTAINING PROTEIN 180"/>
    <property type="match status" value="1"/>
</dbReference>
<evidence type="ECO:0000256" key="4">
    <source>
        <dbReference type="ARBA" id="ARBA00022692"/>
    </source>
</evidence>
<proteinExistence type="predicted"/>